<protein>
    <submittedName>
        <fullName evidence="2">2-hydroxyacyl-CoA dehydratase</fullName>
    </submittedName>
</protein>
<evidence type="ECO:0000256" key="1">
    <source>
        <dbReference type="ARBA" id="ARBA00005806"/>
    </source>
</evidence>
<evidence type="ECO:0000313" key="2">
    <source>
        <dbReference type="EMBL" id="TDG01302.1"/>
    </source>
</evidence>
<comment type="similarity">
    <text evidence="1">Belongs to the FldB/FldC dehydratase alpha/beta subunit family.</text>
</comment>
<organism evidence="2 3">
    <name type="scientific">Arthrobacter terricola</name>
    <dbReference type="NCBI Taxonomy" id="2547396"/>
    <lineage>
        <taxon>Bacteria</taxon>
        <taxon>Bacillati</taxon>
        <taxon>Actinomycetota</taxon>
        <taxon>Actinomycetes</taxon>
        <taxon>Micrococcales</taxon>
        <taxon>Micrococcaceae</taxon>
        <taxon>Arthrobacter</taxon>
    </lineage>
</organism>
<dbReference type="Gene3D" id="3.40.50.11900">
    <property type="match status" value="1"/>
</dbReference>
<gene>
    <name evidence="2" type="ORF">E1809_01930</name>
</gene>
<keyword evidence="3" id="KW-1185">Reference proteome</keyword>
<dbReference type="RefSeq" id="WP_133202562.1">
    <property type="nucleotide sequence ID" value="NZ_SMRU01000002.1"/>
</dbReference>
<dbReference type="AlphaFoldDB" id="A0A4R5KYV8"/>
<dbReference type="OrthoDB" id="3175226at2"/>
<name>A0A4R5KYV8_9MICC</name>
<evidence type="ECO:0000313" key="3">
    <source>
        <dbReference type="Proteomes" id="UP000295511"/>
    </source>
</evidence>
<proteinExistence type="inferred from homology"/>
<comment type="caution">
    <text evidence="2">The sequence shown here is derived from an EMBL/GenBank/DDBJ whole genome shotgun (WGS) entry which is preliminary data.</text>
</comment>
<dbReference type="InterPro" id="IPR010327">
    <property type="entry name" value="FldB/FldC_alpha/beta"/>
</dbReference>
<dbReference type="PANTHER" id="PTHR30548">
    <property type="entry name" value="2-HYDROXYGLUTARYL-COA DEHYDRATASE, D-COMPONENT-RELATED"/>
    <property type="match status" value="1"/>
</dbReference>
<dbReference type="Proteomes" id="UP000295511">
    <property type="component" value="Unassembled WGS sequence"/>
</dbReference>
<dbReference type="EMBL" id="SMRU01000002">
    <property type="protein sequence ID" value="TDG01302.1"/>
    <property type="molecule type" value="Genomic_DNA"/>
</dbReference>
<dbReference type="GO" id="GO:0016836">
    <property type="term" value="F:hydro-lyase activity"/>
    <property type="evidence" value="ECO:0007669"/>
    <property type="project" value="UniProtKB-ARBA"/>
</dbReference>
<dbReference type="PANTHER" id="PTHR30548:SF2">
    <property type="entry name" value="2-HYDROXYACYL-COA DEHYDRATASE,D-COMPONENT"/>
    <property type="match status" value="1"/>
</dbReference>
<reference evidence="2 3" key="1">
    <citation type="submission" date="2019-03" db="EMBL/GenBank/DDBJ databases">
        <title>Whole genome sequence of Arthrobacter sp JH1-1.</title>
        <authorList>
            <person name="Trinh H.N."/>
        </authorList>
    </citation>
    <scope>NUCLEOTIDE SEQUENCE [LARGE SCALE GENOMIC DNA]</scope>
    <source>
        <strain evidence="2 3">JH1-1</strain>
    </source>
</reference>
<dbReference type="Pfam" id="PF06050">
    <property type="entry name" value="HGD-D"/>
    <property type="match status" value="1"/>
</dbReference>
<accession>A0A4R5KYV8</accession>
<sequence>MTGLKESPITEIKAAPAWKGARSKKRLASSAEATALNRAYTTRMWEDIANGESFVFGYGPMELFNAMDLYLVLPVQYGSVMAAKQLFEHYQGAIDERGYFRSLSNYESLPLGYCFQPDPEIAPYGGLPKPSAIVGGYMTEPAIYELYAREFGSPIYLMDDPHRQASIPPRWWEGPEWRNENLIDFNVREFEGCVRFLESVTGKPYSETRLREYLQRADEMAEYYWKITDLAYKSAGPAPYTATDAYTEVGIFETHFGHEWALDHVKGMYREVKEKVENREVAVEGERMRLLWAGTPLWFNLGFYNAWEESHGAIFVETMYLPRAQRMMQPDRRNALRAAYMRRHMKYTGPSQRSAAELIVAQSRDYRIDGVVLPARGATREASASSRFMAEALRREGIAVLLLDYSPFDNAAWDEDAMRAEVTEFIEQIEGSR</sequence>